<dbReference type="GO" id="GO:0005923">
    <property type="term" value="C:bicellular tight junction"/>
    <property type="evidence" value="ECO:0007669"/>
    <property type="project" value="UniProtKB-SubCell"/>
</dbReference>
<proteinExistence type="inferred from homology"/>
<gene>
    <name evidence="10" type="ORF">GSONMT00082297001</name>
</gene>
<accession>A0A060W619</accession>
<organism evidence="10 11">
    <name type="scientific">Oncorhynchus mykiss</name>
    <name type="common">Rainbow trout</name>
    <name type="synonym">Salmo gairdneri</name>
    <dbReference type="NCBI Taxonomy" id="8022"/>
    <lineage>
        <taxon>Eukaryota</taxon>
        <taxon>Metazoa</taxon>
        <taxon>Chordata</taxon>
        <taxon>Craniata</taxon>
        <taxon>Vertebrata</taxon>
        <taxon>Euteleostomi</taxon>
        <taxon>Actinopterygii</taxon>
        <taxon>Neopterygii</taxon>
        <taxon>Teleostei</taxon>
        <taxon>Protacanthopterygii</taxon>
        <taxon>Salmoniformes</taxon>
        <taxon>Salmonidae</taxon>
        <taxon>Salmoninae</taxon>
        <taxon>Oncorhynchus</taxon>
    </lineage>
</organism>
<dbReference type="Pfam" id="PF00822">
    <property type="entry name" value="PMP22_Claudin"/>
    <property type="match status" value="1"/>
</dbReference>
<evidence type="ECO:0000313" key="10">
    <source>
        <dbReference type="EMBL" id="CDQ60684.1"/>
    </source>
</evidence>
<dbReference type="EMBL" id="FR904356">
    <property type="protein sequence ID" value="CDQ60684.1"/>
    <property type="molecule type" value="Genomic_DNA"/>
</dbReference>
<comment type="similarity">
    <text evidence="3">Belongs to the claudin family.</text>
</comment>
<comment type="subcellular location">
    <subcellularLocation>
        <location evidence="1">Cell junction</location>
        <location evidence="1">Tight junction</location>
    </subcellularLocation>
    <subcellularLocation>
        <location evidence="2">Cell membrane</location>
        <topology evidence="2">Multi-pass membrane protein</topology>
    </subcellularLocation>
</comment>
<dbReference type="InterPro" id="IPR006187">
    <property type="entry name" value="Claudin"/>
</dbReference>
<evidence type="ECO:0000256" key="7">
    <source>
        <dbReference type="ARBA" id="ARBA00022949"/>
    </source>
</evidence>
<name>A0A060W619_ONCMY</name>
<reference evidence="10" key="1">
    <citation type="journal article" date="2014" name="Nat. Commun.">
        <title>The rainbow trout genome provides novel insights into evolution after whole-genome duplication in vertebrates.</title>
        <authorList>
            <person name="Berthelot C."/>
            <person name="Brunet F."/>
            <person name="Chalopin D."/>
            <person name="Juanchich A."/>
            <person name="Bernard M."/>
            <person name="Noel B."/>
            <person name="Bento P."/>
            <person name="Da Silva C."/>
            <person name="Labadie K."/>
            <person name="Alberti A."/>
            <person name="Aury J.M."/>
            <person name="Louis A."/>
            <person name="Dehais P."/>
            <person name="Bardou P."/>
            <person name="Montfort J."/>
            <person name="Klopp C."/>
            <person name="Cabau C."/>
            <person name="Gaspin C."/>
            <person name="Thorgaard G.H."/>
            <person name="Boussaha M."/>
            <person name="Quillet E."/>
            <person name="Guyomard R."/>
            <person name="Galiana D."/>
            <person name="Bobe J."/>
            <person name="Volff J.N."/>
            <person name="Genet C."/>
            <person name="Wincker P."/>
            <person name="Jaillon O."/>
            <person name="Roest Crollius H."/>
            <person name="Guiguen Y."/>
        </authorList>
    </citation>
    <scope>NUCLEOTIDE SEQUENCE [LARGE SCALE GENOMIC DNA]</scope>
</reference>
<keyword evidence="6" id="KW-0812">Transmembrane</keyword>
<evidence type="ECO:0000256" key="9">
    <source>
        <dbReference type="ARBA" id="ARBA00023136"/>
    </source>
</evidence>
<evidence type="ECO:0000256" key="3">
    <source>
        <dbReference type="ARBA" id="ARBA00008295"/>
    </source>
</evidence>
<keyword evidence="8" id="KW-1133">Transmembrane helix</keyword>
<evidence type="ECO:0000256" key="5">
    <source>
        <dbReference type="ARBA" id="ARBA00022475"/>
    </source>
</evidence>
<dbReference type="Gene3D" id="1.20.140.150">
    <property type="match status" value="1"/>
</dbReference>
<evidence type="ECO:0000256" key="2">
    <source>
        <dbReference type="ARBA" id="ARBA00004651"/>
    </source>
</evidence>
<dbReference type="InterPro" id="IPR004031">
    <property type="entry name" value="PMP22/EMP/MP20/Claudin"/>
</dbReference>
<evidence type="ECO:0000256" key="4">
    <source>
        <dbReference type="ARBA" id="ARBA00022427"/>
    </source>
</evidence>
<dbReference type="PANTHER" id="PTHR12002">
    <property type="entry name" value="CLAUDIN"/>
    <property type="match status" value="1"/>
</dbReference>
<keyword evidence="9" id="KW-0472">Membrane</keyword>
<evidence type="ECO:0000313" key="11">
    <source>
        <dbReference type="Proteomes" id="UP000193380"/>
    </source>
</evidence>
<keyword evidence="5" id="KW-1003">Cell membrane</keyword>
<reference evidence="10" key="2">
    <citation type="submission" date="2014-03" db="EMBL/GenBank/DDBJ databases">
        <authorList>
            <person name="Genoscope - CEA"/>
        </authorList>
    </citation>
    <scope>NUCLEOTIDE SEQUENCE</scope>
</reference>
<keyword evidence="7" id="KW-0965">Cell junction</keyword>
<dbReference type="STRING" id="8022.A0A060W619"/>
<evidence type="ECO:0000256" key="1">
    <source>
        <dbReference type="ARBA" id="ARBA00004435"/>
    </source>
</evidence>
<dbReference type="GO" id="GO:0005198">
    <property type="term" value="F:structural molecule activity"/>
    <property type="evidence" value="ECO:0007669"/>
    <property type="project" value="InterPro"/>
</dbReference>
<evidence type="ECO:0008006" key="12">
    <source>
        <dbReference type="Google" id="ProtNLM"/>
    </source>
</evidence>
<evidence type="ECO:0000256" key="8">
    <source>
        <dbReference type="ARBA" id="ARBA00022989"/>
    </source>
</evidence>
<dbReference type="GO" id="GO:0005886">
    <property type="term" value="C:plasma membrane"/>
    <property type="evidence" value="ECO:0007669"/>
    <property type="project" value="UniProtKB-SubCell"/>
</dbReference>
<sequence length="260" mass="28299">MSTAVELTGFLLCVASCLLTGSSLANDYWKMSSVSVSVIVSTRQFQNLFHSCAENSAGIRNWKDFESMLALPDYIQACRALMIIALLLGLASIIVSVRGLKCTEIGSTSEQVKGEITLSCGSLFILSGLSTLTAVSWYAVRVVQEFHDPFLAGVRFELGTGLYRSAILGGVMLCCSCKRGPSAPPTGGYSYNYSKTSRGQQIYRAAPVSVGEFKKKILLFVCLFPFITSVKCNFTGLHLLLYLCCFVVVVFLSCVSHCEY</sequence>
<dbReference type="PaxDb" id="8022-A0A060W619"/>
<keyword evidence="4" id="KW-0796">Tight junction</keyword>
<protein>
    <recommendedName>
        <fullName evidence="12">Claudin</fullName>
    </recommendedName>
</protein>
<dbReference type="PRINTS" id="PR01077">
    <property type="entry name" value="CLAUDIN"/>
</dbReference>
<dbReference type="Proteomes" id="UP000193380">
    <property type="component" value="Unassembled WGS sequence"/>
</dbReference>
<evidence type="ECO:0000256" key="6">
    <source>
        <dbReference type="ARBA" id="ARBA00022692"/>
    </source>
</evidence>
<dbReference type="AlphaFoldDB" id="A0A060W619"/>